<dbReference type="GO" id="GO:0016758">
    <property type="term" value="F:hexosyltransferase activity"/>
    <property type="evidence" value="ECO:0007669"/>
    <property type="project" value="UniProtKB-ARBA"/>
</dbReference>
<dbReference type="RefSeq" id="WP_092468568.1">
    <property type="nucleotide sequence ID" value="NZ_FNCZ01000005.1"/>
</dbReference>
<dbReference type="SUPFAM" id="SSF53448">
    <property type="entry name" value="Nucleotide-diphospho-sugar transferases"/>
    <property type="match status" value="1"/>
</dbReference>
<keyword evidence="2" id="KW-0808">Transferase</keyword>
<dbReference type="Pfam" id="PF00535">
    <property type="entry name" value="Glycos_transf_2"/>
    <property type="match status" value="1"/>
</dbReference>
<accession>A0A1G8FXK1</accession>
<evidence type="ECO:0000313" key="3">
    <source>
        <dbReference type="Proteomes" id="UP000199492"/>
    </source>
</evidence>
<dbReference type="InterPro" id="IPR029044">
    <property type="entry name" value="Nucleotide-diphossugar_trans"/>
</dbReference>
<sequence length="311" mass="36752">MDFKSFKTIYQKEEVKKYTNAVGSNTLVSVCVQTYQHAKFIEECLEGILNQKTNFDFEIILGDDDSKDGTTEICLKYAKQYANRIRFIAHKRMNNIAINGRPSGRFNMLYNLYSAKGKYIALCEGDDYWTDPLKLQKQVDFLENNQDVNICFTRAQLLKNEVFSMHDIPKPFYNNSFKYIELLKHYNFIATCSVAFRKPLHFEFPNWFHKLPFGDLGIYKLVSEDKDIQCIDEVMSVYRIHDNGVYSGISALKKQQNYLNFYKAIFPALNSEEKQIASLKIKEVTYRISKLKFPNRPWFQKFYNRYLHLKF</sequence>
<dbReference type="PANTHER" id="PTHR22916:SF3">
    <property type="entry name" value="UDP-GLCNAC:BETAGAL BETA-1,3-N-ACETYLGLUCOSAMINYLTRANSFERASE-LIKE PROTEIN 1"/>
    <property type="match status" value="1"/>
</dbReference>
<gene>
    <name evidence="2" type="ORF">SAMN04489796_10527</name>
</gene>
<dbReference type="EMBL" id="FNCZ01000005">
    <property type="protein sequence ID" value="SDH86861.1"/>
    <property type="molecule type" value="Genomic_DNA"/>
</dbReference>
<reference evidence="3" key="1">
    <citation type="submission" date="2016-10" db="EMBL/GenBank/DDBJ databases">
        <authorList>
            <person name="Varghese N."/>
            <person name="Submissions S."/>
        </authorList>
    </citation>
    <scope>NUCLEOTIDE SEQUENCE [LARGE SCALE GENOMIC DNA]</scope>
    <source>
        <strain evidence="3">DSM 15363</strain>
    </source>
</reference>
<name>A0A1G8FXK1_9FLAO</name>
<dbReference type="OrthoDB" id="199095at2"/>
<dbReference type="Proteomes" id="UP000199492">
    <property type="component" value="Unassembled WGS sequence"/>
</dbReference>
<dbReference type="Gene3D" id="3.90.550.10">
    <property type="entry name" value="Spore Coat Polysaccharide Biosynthesis Protein SpsA, Chain A"/>
    <property type="match status" value="1"/>
</dbReference>
<organism evidence="2 3">
    <name type="scientific">Winogradskyella thalassocola</name>
    <dbReference type="NCBI Taxonomy" id="262004"/>
    <lineage>
        <taxon>Bacteria</taxon>
        <taxon>Pseudomonadati</taxon>
        <taxon>Bacteroidota</taxon>
        <taxon>Flavobacteriia</taxon>
        <taxon>Flavobacteriales</taxon>
        <taxon>Flavobacteriaceae</taxon>
        <taxon>Winogradskyella</taxon>
    </lineage>
</organism>
<proteinExistence type="predicted"/>
<dbReference type="AlphaFoldDB" id="A0A1G8FXK1"/>
<evidence type="ECO:0000313" key="2">
    <source>
        <dbReference type="EMBL" id="SDH86861.1"/>
    </source>
</evidence>
<protein>
    <submittedName>
        <fullName evidence="2">Glycosyltransferase involved in cell wall bisynthesis</fullName>
    </submittedName>
</protein>
<dbReference type="PANTHER" id="PTHR22916">
    <property type="entry name" value="GLYCOSYLTRANSFERASE"/>
    <property type="match status" value="1"/>
</dbReference>
<evidence type="ECO:0000259" key="1">
    <source>
        <dbReference type="Pfam" id="PF00535"/>
    </source>
</evidence>
<dbReference type="STRING" id="262004.SAMN04489796_10527"/>
<keyword evidence="3" id="KW-1185">Reference proteome</keyword>
<feature type="domain" description="Glycosyltransferase 2-like" evidence="1">
    <location>
        <begin position="29"/>
        <end position="198"/>
    </location>
</feature>
<dbReference type="InterPro" id="IPR001173">
    <property type="entry name" value="Glyco_trans_2-like"/>
</dbReference>